<reference evidence="1 2" key="1">
    <citation type="submission" date="2013-09" db="EMBL/GenBank/DDBJ databases">
        <title>Corchorus capsularis genome sequencing.</title>
        <authorList>
            <person name="Alam M."/>
            <person name="Haque M.S."/>
            <person name="Islam M.S."/>
            <person name="Emdad E.M."/>
            <person name="Islam M.M."/>
            <person name="Ahmed B."/>
            <person name="Halim A."/>
            <person name="Hossen Q.M.M."/>
            <person name="Hossain M.Z."/>
            <person name="Ahmed R."/>
            <person name="Khan M.M."/>
            <person name="Islam R."/>
            <person name="Rashid M.M."/>
            <person name="Khan S.A."/>
            <person name="Rahman M.S."/>
            <person name="Alam M."/>
        </authorList>
    </citation>
    <scope>NUCLEOTIDE SEQUENCE [LARGE SCALE GENOMIC DNA]</scope>
    <source>
        <strain evidence="2">cv. CVL-1</strain>
        <tissue evidence="1">Whole seedling</tissue>
    </source>
</reference>
<gene>
    <name evidence="1" type="ORF">CCACVL1_19879</name>
</gene>
<dbReference type="EMBL" id="AWWV01012177">
    <property type="protein sequence ID" value="OMO68660.1"/>
    <property type="molecule type" value="Genomic_DNA"/>
</dbReference>
<protein>
    <submittedName>
        <fullName evidence="1">Uncharacterized protein</fullName>
    </submittedName>
</protein>
<evidence type="ECO:0000313" key="2">
    <source>
        <dbReference type="Proteomes" id="UP000188268"/>
    </source>
</evidence>
<organism evidence="1 2">
    <name type="scientific">Corchorus capsularis</name>
    <name type="common">Jute</name>
    <dbReference type="NCBI Taxonomy" id="210143"/>
    <lineage>
        <taxon>Eukaryota</taxon>
        <taxon>Viridiplantae</taxon>
        <taxon>Streptophyta</taxon>
        <taxon>Embryophyta</taxon>
        <taxon>Tracheophyta</taxon>
        <taxon>Spermatophyta</taxon>
        <taxon>Magnoliopsida</taxon>
        <taxon>eudicotyledons</taxon>
        <taxon>Gunneridae</taxon>
        <taxon>Pentapetalae</taxon>
        <taxon>rosids</taxon>
        <taxon>malvids</taxon>
        <taxon>Malvales</taxon>
        <taxon>Malvaceae</taxon>
        <taxon>Grewioideae</taxon>
        <taxon>Apeibeae</taxon>
        <taxon>Corchorus</taxon>
    </lineage>
</organism>
<dbReference type="AlphaFoldDB" id="A0A1R3HEA4"/>
<dbReference type="Proteomes" id="UP000188268">
    <property type="component" value="Unassembled WGS sequence"/>
</dbReference>
<keyword evidence="2" id="KW-1185">Reference proteome</keyword>
<comment type="caution">
    <text evidence="1">The sequence shown here is derived from an EMBL/GenBank/DDBJ whole genome shotgun (WGS) entry which is preliminary data.</text>
</comment>
<proteinExistence type="predicted"/>
<dbReference type="Gramene" id="OMO68660">
    <property type="protein sequence ID" value="OMO68660"/>
    <property type="gene ID" value="CCACVL1_19879"/>
</dbReference>
<name>A0A1R3HEA4_COCAP</name>
<evidence type="ECO:0000313" key="1">
    <source>
        <dbReference type="EMBL" id="OMO68660.1"/>
    </source>
</evidence>
<accession>A0A1R3HEA4</accession>
<sequence>MDSDGKMRFWADTEFEIKKGFRRSAHALFLMGGDVLGLKP</sequence>